<dbReference type="PROSITE" id="PS50026">
    <property type="entry name" value="EGF_3"/>
    <property type="match status" value="1"/>
</dbReference>
<proteinExistence type="predicted"/>
<dbReference type="PANTHER" id="PTHR40472:SF10">
    <property type="entry name" value="RAPUNZEL 5"/>
    <property type="match status" value="1"/>
</dbReference>
<dbReference type="SUPFAM" id="SSF57196">
    <property type="entry name" value="EGF/Laminin"/>
    <property type="match status" value="1"/>
</dbReference>
<gene>
    <name evidence="4" type="ORF">AGOR_G00251050</name>
</gene>
<keyword evidence="2" id="KW-0732">Signal</keyword>
<feature type="domain" description="EGF-like" evidence="3">
    <location>
        <begin position="449"/>
        <end position="487"/>
    </location>
</feature>
<evidence type="ECO:0000256" key="1">
    <source>
        <dbReference type="PROSITE-ProRule" id="PRU00076"/>
    </source>
</evidence>
<evidence type="ECO:0000313" key="4">
    <source>
        <dbReference type="EMBL" id="KAI1882466.1"/>
    </source>
</evidence>
<accession>A0A8T3CCE4</accession>
<evidence type="ECO:0000313" key="5">
    <source>
        <dbReference type="Proteomes" id="UP000829720"/>
    </source>
</evidence>
<protein>
    <recommendedName>
        <fullName evidence="3">EGF-like domain-containing protein</fullName>
    </recommendedName>
</protein>
<evidence type="ECO:0000259" key="3">
    <source>
        <dbReference type="PROSITE" id="PS50026"/>
    </source>
</evidence>
<dbReference type="PROSITE" id="PS01186">
    <property type="entry name" value="EGF_2"/>
    <property type="match status" value="1"/>
</dbReference>
<feature type="chain" id="PRO_5035747721" description="EGF-like domain-containing protein" evidence="2">
    <location>
        <begin position="25"/>
        <end position="535"/>
    </location>
</feature>
<dbReference type="OrthoDB" id="4405280at2759"/>
<comment type="caution">
    <text evidence="1">Lacks conserved residue(s) required for the propagation of feature annotation.</text>
</comment>
<reference evidence="4" key="1">
    <citation type="submission" date="2021-01" db="EMBL/GenBank/DDBJ databases">
        <authorList>
            <person name="Zahm M."/>
            <person name="Roques C."/>
            <person name="Cabau C."/>
            <person name="Klopp C."/>
            <person name="Donnadieu C."/>
            <person name="Jouanno E."/>
            <person name="Lampietro C."/>
            <person name="Louis A."/>
            <person name="Herpin A."/>
            <person name="Echchiki A."/>
            <person name="Berthelot C."/>
            <person name="Parey E."/>
            <person name="Roest-Crollius H."/>
            <person name="Braasch I."/>
            <person name="Postlethwait J."/>
            <person name="Bobe J."/>
            <person name="Montfort J."/>
            <person name="Bouchez O."/>
            <person name="Begum T."/>
            <person name="Mejri S."/>
            <person name="Adams A."/>
            <person name="Chen W.-J."/>
            <person name="Guiguen Y."/>
        </authorList>
    </citation>
    <scope>NUCLEOTIDE SEQUENCE</scope>
    <source>
        <tissue evidence="4">Blood</tissue>
    </source>
</reference>
<name>A0A8T3CCE4_9TELE</name>
<keyword evidence="1" id="KW-0245">EGF-like domain</keyword>
<dbReference type="InterPro" id="IPR039051">
    <property type="entry name" value="SE-CTX-like"/>
</dbReference>
<feature type="signal peptide" evidence="2">
    <location>
        <begin position="1"/>
        <end position="24"/>
    </location>
</feature>
<keyword evidence="1" id="KW-1015">Disulfide bond</keyword>
<dbReference type="PROSITE" id="PS00022">
    <property type="entry name" value="EGF_1"/>
    <property type="match status" value="1"/>
</dbReference>
<dbReference type="AlphaFoldDB" id="A0A8T3CCE4"/>
<sequence length="535" mass="61111">MVPPRLSALLALATLLCSFSYVTTVEELPYFSREKVEKSLEVMKDGLNTVRDVMSFVETKKVTDLIKQISSIATLAPGFGALAGAIINCALAFLPQNDPVLDAVKEGFKEVNLKMDSLSLQISNLKTEVQWSNYASIYSQDETNILNSWKKYEEFTSSSPSARTKEEKLRLAERFTTFYENTATEGSVASLYQYLTVKQPSLRLNLLSILAERYKCDAKEVTKYSLHFRFLLWKGLLLNQIYYDLRGFNANAKAKESADLFLQAIRANVGALRSCIENYVEYMKADVTELSKAHTADSNTDLAVKIKKALDKKYYWYDWIVVVFKTEEKDKHTFIKFEKIPADEITVAVGHMLPREEEVERERINKRISTCIDSKYCKNLVDDLRRCVIDDGNHINQDVHLNQYAAALYVADTTEVFQSSKPFFTGDCWYGKVFVYLKKLEEVTREVNRRSVCTYFTCQNGGTCRQLLDTQETLCDCKDGYHGHECQNDITEEKKKMEAVVTMSQPVPDLTSIFSMLTKLETKLDKIYKSLPQSG</sequence>
<keyword evidence="5" id="KW-1185">Reference proteome</keyword>
<dbReference type="Gene3D" id="2.10.25.10">
    <property type="entry name" value="Laminin"/>
    <property type="match status" value="1"/>
</dbReference>
<organism evidence="4 5">
    <name type="scientific">Albula goreensis</name>
    <dbReference type="NCBI Taxonomy" id="1534307"/>
    <lineage>
        <taxon>Eukaryota</taxon>
        <taxon>Metazoa</taxon>
        <taxon>Chordata</taxon>
        <taxon>Craniata</taxon>
        <taxon>Vertebrata</taxon>
        <taxon>Euteleostomi</taxon>
        <taxon>Actinopterygii</taxon>
        <taxon>Neopterygii</taxon>
        <taxon>Teleostei</taxon>
        <taxon>Albuliformes</taxon>
        <taxon>Albulidae</taxon>
        <taxon>Albula</taxon>
    </lineage>
</organism>
<feature type="disulfide bond" evidence="1">
    <location>
        <begin position="477"/>
        <end position="486"/>
    </location>
</feature>
<feature type="disulfide bond" evidence="1">
    <location>
        <begin position="458"/>
        <end position="475"/>
    </location>
</feature>
<dbReference type="InterPro" id="IPR000742">
    <property type="entry name" value="EGF"/>
</dbReference>
<dbReference type="EMBL" id="JAERUA010000025">
    <property type="protein sequence ID" value="KAI1882466.1"/>
    <property type="molecule type" value="Genomic_DNA"/>
</dbReference>
<evidence type="ECO:0000256" key="2">
    <source>
        <dbReference type="SAM" id="SignalP"/>
    </source>
</evidence>
<dbReference type="CDD" id="cd00054">
    <property type="entry name" value="EGF_CA"/>
    <property type="match status" value="1"/>
</dbReference>
<dbReference type="Proteomes" id="UP000829720">
    <property type="component" value="Unassembled WGS sequence"/>
</dbReference>
<dbReference type="PANTHER" id="PTHR40472">
    <property type="entry name" value="RICIN B-TYPE LECTIN DOMAIN-CONTAINING PROTEIN"/>
    <property type="match status" value="1"/>
</dbReference>
<comment type="caution">
    <text evidence="4">The sequence shown here is derived from an EMBL/GenBank/DDBJ whole genome shotgun (WGS) entry which is preliminary data.</text>
</comment>